<dbReference type="SUPFAM" id="SSF48452">
    <property type="entry name" value="TPR-like"/>
    <property type="match status" value="1"/>
</dbReference>
<feature type="compositionally biased region" description="Basic and acidic residues" evidence="1">
    <location>
        <begin position="288"/>
        <end position="297"/>
    </location>
</feature>
<accession>A0A538U2H3</accession>
<evidence type="ECO:0000256" key="1">
    <source>
        <dbReference type="SAM" id="MobiDB-lite"/>
    </source>
</evidence>
<proteinExistence type="predicted"/>
<dbReference type="Proteomes" id="UP000319836">
    <property type="component" value="Unassembled WGS sequence"/>
</dbReference>
<reference evidence="2 3" key="1">
    <citation type="journal article" date="2019" name="Nat. Microbiol.">
        <title>Mediterranean grassland soil C-N compound turnover is dependent on rainfall and depth, and is mediated by genomically divergent microorganisms.</title>
        <authorList>
            <person name="Diamond S."/>
            <person name="Andeer P.F."/>
            <person name="Li Z."/>
            <person name="Crits-Christoph A."/>
            <person name="Burstein D."/>
            <person name="Anantharaman K."/>
            <person name="Lane K.R."/>
            <person name="Thomas B.C."/>
            <person name="Pan C."/>
            <person name="Northen T.R."/>
            <person name="Banfield J.F."/>
        </authorList>
    </citation>
    <scope>NUCLEOTIDE SEQUENCE [LARGE SCALE GENOMIC DNA]</scope>
    <source>
        <strain evidence="2">WS_10</strain>
    </source>
</reference>
<dbReference type="EMBL" id="VBPA01000236">
    <property type="protein sequence ID" value="TMQ70078.1"/>
    <property type="molecule type" value="Genomic_DNA"/>
</dbReference>
<sequence>MSRTTAGRYPSHALALVALIAGLGQALLLAACSMKTLAHPFGMAARPDAPRAASRLSPMDDARARMAAQPNEPYWPFHLAELELARDSLTRAEAVLGTALTRDPGYAPALAMLSKLDSDARRHAEGAQLLEKARADTTHFPHGLPPELAVALALHEDALGRRDLAAQALLGVPANRLGSAGVYVALRGDAPDSASAAAAGLVREHPQSAVNQNNYGITRLRAGDPEAASNAFLLAIELDASLPGPYYNLAILEKYYRLDDAAAERWFRKYRERATDDPDGLAQGFEKSAPKVAEKKD</sequence>
<name>A0A538U2H3_UNCEI</name>
<comment type="caution">
    <text evidence="2">The sequence shown here is derived from an EMBL/GenBank/DDBJ whole genome shotgun (WGS) entry which is preliminary data.</text>
</comment>
<evidence type="ECO:0000313" key="2">
    <source>
        <dbReference type="EMBL" id="TMQ70078.1"/>
    </source>
</evidence>
<gene>
    <name evidence="2" type="ORF">E6K80_09655</name>
</gene>
<dbReference type="AlphaFoldDB" id="A0A538U2H3"/>
<evidence type="ECO:0000313" key="3">
    <source>
        <dbReference type="Proteomes" id="UP000319836"/>
    </source>
</evidence>
<dbReference type="InterPro" id="IPR011990">
    <property type="entry name" value="TPR-like_helical_dom_sf"/>
</dbReference>
<dbReference type="Gene3D" id="1.25.40.10">
    <property type="entry name" value="Tetratricopeptide repeat domain"/>
    <property type="match status" value="2"/>
</dbReference>
<feature type="region of interest" description="Disordered" evidence="1">
    <location>
        <begin position="275"/>
        <end position="297"/>
    </location>
</feature>
<protein>
    <recommendedName>
        <fullName evidence="4">Tetratricopeptide repeat protein</fullName>
    </recommendedName>
</protein>
<dbReference type="PROSITE" id="PS51257">
    <property type="entry name" value="PROKAR_LIPOPROTEIN"/>
    <property type="match status" value="1"/>
</dbReference>
<evidence type="ECO:0008006" key="4">
    <source>
        <dbReference type="Google" id="ProtNLM"/>
    </source>
</evidence>
<organism evidence="2 3">
    <name type="scientific">Eiseniibacteriota bacterium</name>
    <dbReference type="NCBI Taxonomy" id="2212470"/>
    <lineage>
        <taxon>Bacteria</taxon>
        <taxon>Candidatus Eiseniibacteriota</taxon>
    </lineage>
</organism>